<dbReference type="Proteomes" id="UP000294850">
    <property type="component" value="Unassembled WGS sequence"/>
</dbReference>
<protein>
    <submittedName>
        <fullName evidence="2">Alpha/beta hydrolase</fullName>
    </submittedName>
</protein>
<dbReference type="SUPFAM" id="SSF53474">
    <property type="entry name" value="alpha/beta-Hydrolases"/>
    <property type="match status" value="1"/>
</dbReference>
<proteinExistence type="predicted"/>
<evidence type="ECO:0000313" key="3">
    <source>
        <dbReference type="Proteomes" id="UP000294850"/>
    </source>
</evidence>
<gene>
    <name evidence="2" type="ORF">E0F88_27325</name>
</gene>
<dbReference type="InterPro" id="IPR000073">
    <property type="entry name" value="AB_hydrolase_1"/>
</dbReference>
<evidence type="ECO:0000259" key="1">
    <source>
        <dbReference type="Pfam" id="PF12697"/>
    </source>
</evidence>
<organism evidence="2 3">
    <name type="scientific">Dyadobacter psychrotolerans</name>
    <dbReference type="NCBI Taxonomy" id="2541721"/>
    <lineage>
        <taxon>Bacteria</taxon>
        <taxon>Pseudomonadati</taxon>
        <taxon>Bacteroidota</taxon>
        <taxon>Cytophagia</taxon>
        <taxon>Cytophagales</taxon>
        <taxon>Spirosomataceae</taxon>
        <taxon>Dyadobacter</taxon>
    </lineage>
</organism>
<dbReference type="InterPro" id="IPR029058">
    <property type="entry name" value="AB_hydrolase_fold"/>
</dbReference>
<reference evidence="2 3" key="1">
    <citation type="submission" date="2019-03" db="EMBL/GenBank/DDBJ databases">
        <title>Dyadobacter AR-3-6 sp. nov., isolated from arctic soil.</title>
        <authorList>
            <person name="Chaudhary D.K."/>
        </authorList>
    </citation>
    <scope>NUCLEOTIDE SEQUENCE [LARGE SCALE GENOMIC DNA]</scope>
    <source>
        <strain evidence="2 3">AR-3-6</strain>
    </source>
</reference>
<keyword evidence="2" id="KW-0378">Hydrolase</keyword>
<name>A0A4R5DJ78_9BACT</name>
<dbReference type="AlphaFoldDB" id="A0A4R5DJ78"/>
<dbReference type="Gene3D" id="3.40.50.1820">
    <property type="entry name" value="alpha/beta hydrolase"/>
    <property type="match status" value="1"/>
</dbReference>
<dbReference type="OrthoDB" id="9814966at2"/>
<dbReference type="EMBL" id="SMFL01000014">
    <property type="protein sequence ID" value="TDE10855.1"/>
    <property type="molecule type" value="Genomic_DNA"/>
</dbReference>
<comment type="caution">
    <text evidence="2">The sequence shown here is derived from an EMBL/GenBank/DDBJ whole genome shotgun (WGS) entry which is preliminary data.</text>
</comment>
<evidence type="ECO:0000313" key="2">
    <source>
        <dbReference type="EMBL" id="TDE10855.1"/>
    </source>
</evidence>
<sequence length="278" mass="31283">MCQTTAFSQTQNDSLLKTVDSKTVVFITGAFVSNSGWDEWKTYFESKGYKTIAPAWPYKEGSAENLRSRHPDKDLASLSLKSVVDYHADLISKLPEKPILIGHSFGGLIVQLLLQRGIGAAGIAYHSVPPKGVITLKHSFIKSLWAPLGIFKSAKKPFLMSFKQWQYAFTNGMPLDQQKMYYDKLVIPESRVLMRGALKKTGKVDFKKPLAPLLFVSGSEDHIMPASLNKKTYKRYKKKGSKAAVIDYKEFKGTNHLAMSQPNWKDDADYIISWVNSH</sequence>
<accession>A0A4R5DJ78</accession>
<keyword evidence="3" id="KW-1185">Reference proteome</keyword>
<dbReference type="Pfam" id="PF12697">
    <property type="entry name" value="Abhydrolase_6"/>
    <property type="match status" value="1"/>
</dbReference>
<feature type="domain" description="AB hydrolase-1" evidence="1">
    <location>
        <begin position="24"/>
        <end position="262"/>
    </location>
</feature>
<dbReference type="GO" id="GO:0016787">
    <property type="term" value="F:hydrolase activity"/>
    <property type="evidence" value="ECO:0007669"/>
    <property type="project" value="UniProtKB-KW"/>
</dbReference>